<evidence type="ECO:0000256" key="1">
    <source>
        <dbReference type="SAM" id="Coils"/>
    </source>
</evidence>
<proteinExistence type="predicted"/>
<dbReference type="OrthoDB" id="277199at2759"/>
<feature type="compositionally biased region" description="Low complexity" evidence="2">
    <location>
        <begin position="294"/>
        <end position="309"/>
    </location>
</feature>
<feature type="region of interest" description="Disordered" evidence="2">
    <location>
        <begin position="878"/>
        <end position="933"/>
    </location>
</feature>
<dbReference type="GO" id="GO:0016460">
    <property type="term" value="C:myosin II complex"/>
    <property type="evidence" value="ECO:0007669"/>
    <property type="project" value="TreeGrafter"/>
</dbReference>
<dbReference type="GO" id="GO:0051015">
    <property type="term" value="F:actin filament binding"/>
    <property type="evidence" value="ECO:0007669"/>
    <property type="project" value="TreeGrafter"/>
</dbReference>
<dbReference type="GO" id="GO:0000146">
    <property type="term" value="F:microfilament motor activity"/>
    <property type="evidence" value="ECO:0007669"/>
    <property type="project" value="TreeGrafter"/>
</dbReference>
<dbReference type="GO" id="GO:0032982">
    <property type="term" value="C:myosin filament"/>
    <property type="evidence" value="ECO:0007669"/>
    <property type="project" value="TreeGrafter"/>
</dbReference>
<dbReference type="AlphaFoldDB" id="A0A0N0DSR1"/>
<organism evidence="3 4">
    <name type="scientific">Leptomonas pyrrhocoris</name>
    <name type="common">Firebug parasite</name>
    <dbReference type="NCBI Taxonomy" id="157538"/>
    <lineage>
        <taxon>Eukaryota</taxon>
        <taxon>Discoba</taxon>
        <taxon>Euglenozoa</taxon>
        <taxon>Kinetoplastea</taxon>
        <taxon>Metakinetoplastina</taxon>
        <taxon>Trypanosomatida</taxon>
        <taxon>Trypanosomatidae</taxon>
        <taxon>Leishmaniinae</taxon>
        <taxon>Leptomonas</taxon>
    </lineage>
</organism>
<dbReference type="Proteomes" id="UP000037923">
    <property type="component" value="Unassembled WGS sequence"/>
</dbReference>
<gene>
    <name evidence="3" type="ORF">ABB37_08024</name>
</gene>
<evidence type="ECO:0000313" key="4">
    <source>
        <dbReference type="Proteomes" id="UP000037923"/>
    </source>
</evidence>
<dbReference type="EMBL" id="LGTL01000021">
    <property type="protein sequence ID" value="KPA76298.1"/>
    <property type="molecule type" value="Genomic_DNA"/>
</dbReference>
<dbReference type="GO" id="GO:0005737">
    <property type="term" value="C:cytoplasm"/>
    <property type="evidence" value="ECO:0007669"/>
    <property type="project" value="TreeGrafter"/>
</dbReference>
<feature type="compositionally biased region" description="Low complexity" evidence="2">
    <location>
        <begin position="878"/>
        <end position="914"/>
    </location>
</feature>
<feature type="region of interest" description="Disordered" evidence="2">
    <location>
        <begin position="102"/>
        <end position="157"/>
    </location>
</feature>
<feature type="region of interest" description="Disordered" evidence="2">
    <location>
        <begin position="1"/>
        <end position="60"/>
    </location>
</feature>
<feature type="coiled-coil region" evidence="1">
    <location>
        <begin position="708"/>
        <end position="742"/>
    </location>
</feature>
<dbReference type="RefSeq" id="XP_015654738.1">
    <property type="nucleotide sequence ID" value="XM_015806867.1"/>
</dbReference>
<feature type="compositionally biased region" description="Polar residues" evidence="2">
    <location>
        <begin position="31"/>
        <end position="49"/>
    </location>
</feature>
<accession>A0A0N0DSR1</accession>
<feature type="compositionally biased region" description="Low complexity" evidence="2">
    <location>
        <begin position="331"/>
        <end position="341"/>
    </location>
</feature>
<dbReference type="GeneID" id="26908309"/>
<protein>
    <submittedName>
        <fullName evidence="3">Uncharacterized protein</fullName>
    </submittedName>
</protein>
<evidence type="ECO:0000256" key="2">
    <source>
        <dbReference type="SAM" id="MobiDB-lite"/>
    </source>
</evidence>
<dbReference type="PANTHER" id="PTHR45615">
    <property type="entry name" value="MYOSIN HEAVY CHAIN, NON-MUSCLE"/>
    <property type="match status" value="1"/>
</dbReference>
<feature type="coiled-coil region" evidence="1">
    <location>
        <begin position="537"/>
        <end position="648"/>
    </location>
</feature>
<dbReference type="VEuPathDB" id="TriTrypDB:LpyrH10_21_1600"/>
<evidence type="ECO:0000313" key="3">
    <source>
        <dbReference type="EMBL" id="KPA76298.1"/>
    </source>
</evidence>
<name>A0A0N0DSR1_LEPPY</name>
<feature type="compositionally biased region" description="Polar residues" evidence="2">
    <location>
        <begin position="311"/>
        <end position="322"/>
    </location>
</feature>
<reference evidence="3 4" key="1">
    <citation type="submission" date="2015-07" db="EMBL/GenBank/DDBJ databases">
        <title>High-quality genome of monoxenous trypanosomatid Leptomonas pyrrhocoris.</title>
        <authorList>
            <person name="Flegontov P."/>
            <person name="Butenko A."/>
            <person name="Firsov S."/>
            <person name="Vlcek C."/>
            <person name="Logacheva M.D."/>
            <person name="Field M."/>
            <person name="Filatov D."/>
            <person name="Flegontova O."/>
            <person name="Gerasimov E."/>
            <person name="Jackson A.P."/>
            <person name="Kelly S."/>
            <person name="Opperdoes F."/>
            <person name="O'Reilly A."/>
            <person name="Votypka J."/>
            <person name="Yurchenko V."/>
            <person name="Lukes J."/>
        </authorList>
    </citation>
    <scope>NUCLEOTIDE SEQUENCE [LARGE SCALE GENOMIC DNA]</scope>
    <source>
        <strain evidence="3">H10</strain>
    </source>
</reference>
<keyword evidence="1" id="KW-0175">Coiled coil</keyword>
<feature type="region of interest" description="Disordered" evidence="2">
    <location>
        <begin position="275"/>
        <end position="357"/>
    </location>
</feature>
<keyword evidence="4" id="KW-1185">Reference proteome</keyword>
<dbReference type="PANTHER" id="PTHR45615:SF40">
    <property type="entry name" value="MYOSIN HEAVY CHAIN, NON-MUSCLE"/>
    <property type="match status" value="1"/>
</dbReference>
<comment type="caution">
    <text evidence="3">The sequence shown here is derived from an EMBL/GenBank/DDBJ whole genome shotgun (WGS) entry which is preliminary data.</text>
</comment>
<dbReference type="OMA" id="EDIACTH"/>
<dbReference type="RefSeq" id="XP_015654737.1">
    <property type="nucleotide sequence ID" value="XM_015806866.1"/>
</dbReference>
<sequence>MFSWFTGGDDKPKINELQSPGFHPIVLPPSNAAQTSPYTAPTVTKVNSSPSPPITLAQPSAAAASSVTPISRASEAVNSEDAPADIAPSSFLFSGMEVGKGRRRRPLVPSLSTNSATPHADELIHKSGPSAAAAPAHAATPSEEHHKAAESSSTSPAELRERLDNFYRLYNPAKLAHVEMIMEAYEGREAQLFQELVQRYGPEPVGLSASNVHSLPAVTPPRTASESAASAFRFISATAEAEVAAWAAAPLTNEEREKPNGRAATPPVCAALRLSSSSTGQEDAAEVAQESQRTTTVSSSPSPAAVEPADPQQQQGERTSVAQRPAPPSPTSSSAATTTAGEEAEEKETPSDRHRRELRVSQGVLLEARAALATLLLEAQHALQQRQEKVAHIHGVESQIQECVRAERYREADVLSGDVKTTAHEVQRCDEVWVGLGRRVTGAQRQLEEAVRGVASLLRAQEAELQSDEERERARVQAQQHRDDSDLRLREETVEVRKENLTLKKSAAEARLRAARAGEADLQKRVDATLSATRAQQESLTKEVGELDSQIEDLKAQLRQLEARRAAARAQLSAVDEKLQTAKAAHTGELDAAAAAVESGEREVQRVRQQWSDVEAEAARIAAERAGREAATAELQRELTKRREEREAVHQRTRALEQDTIPASDRYWKSWQDLLAMRLRGADVLFEIPAASYPDERLKDTPSALAKRMNLLTQLDALTSELDAEEELRRDAQRRLEVCEARVAPLCAAKSAAVASKNFKEAQHCADELRVVQQSIEGCRDDVELYGGQVRALERTMRRLRSDLATVEAETRRYASDFRRDYGAAVEDFAATAANTPDYVQLPKESQGADELAEAVHGLWGALRQEWLHVRESSTAAAAPDGAVGEAAAAQTSSPPVPSPASSTTEAAAATSTTDDVPNDSLPSAEEEELRRRLEELQRQLEAAIAREAFDECDVIQRGIDQLEANLAPAAPSS</sequence>
<feature type="compositionally biased region" description="Basic and acidic residues" evidence="2">
    <location>
        <begin position="347"/>
        <end position="357"/>
    </location>
</feature>
<feature type="compositionally biased region" description="Low complexity" evidence="2">
    <location>
        <begin position="129"/>
        <end position="141"/>
    </location>
</feature>
<dbReference type="Gene3D" id="1.10.287.1490">
    <property type="match status" value="1"/>
</dbReference>
<dbReference type="EMBL" id="LGTL01000021">
    <property type="protein sequence ID" value="KPA76299.1"/>
    <property type="molecule type" value="Genomic_DNA"/>
</dbReference>